<dbReference type="Proteomes" id="UP000284731">
    <property type="component" value="Unassembled WGS sequence"/>
</dbReference>
<accession>A0A412PH57</accession>
<evidence type="ECO:0000256" key="1">
    <source>
        <dbReference type="SAM" id="Phobius"/>
    </source>
</evidence>
<comment type="caution">
    <text evidence="2">The sequence shown here is derived from an EMBL/GenBank/DDBJ whole genome shotgun (WGS) entry which is preliminary data.</text>
</comment>
<dbReference type="EMBL" id="QRWX01000001">
    <property type="protein sequence ID" value="RGT57507.1"/>
    <property type="molecule type" value="Genomic_DNA"/>
</dbReference>
<keyword evidence="1" id="KW-1133">Transmembrane helix</keyword>
<gene>
    <name evidence="2" type="ORF">DWX20_00205</name>
</gene>
<keyword evidence="1" id="KW-0472">Membrane</keyword>
<protein>
    <submittedName>
        <fullName evidence="2">Uncharacterized protein</fullName>
    </submittedName>
</protein>
<keyword evidence="1" id="KW-0812">Transmembrane</keyword>
<feature type="transmembrane region" description="Helical" evidence="1">
    <location>
        <begin position="7"/>
        <end position="25"/>
    </location>
</feature>
<organism evidence="2 3">
    <name type="scientific">Solobacterium moorei</name>
    <dbReference type="NCBI Taxonomy" id="102148"/>
    <lineage>
        <taxon>Bacteria</taxon>
        <taxon>Bacillati</taxon>
        <taxon>Bacillota</taxon>
        <taxon>Erysipelotrichia</taxon>
        <taxon>Erysipelotrichales</taxon>
        <taxon>Erysipelotrichaceae</taxon>
        <taxon>Solobacterium</taxon>
    </lineage>
</organism>
<evidence type="ECO:0000313" key="2">
    <source>
        <dbReference type="EMBL" id="RGT57507.1"/>
    </source>
</evidence>
<reference evidence="2 3" key="1">
    <citation type="submission" date="2018-08" db="EMBL/GenBank/DDBJ databases">
        <title>A genome reference for cultivated species of the human gut microbiota.</title>
        <authorList>
            <person name="Zou Y."/>
            <person name="Xue W."/>
            <person name="Luo G."/>
        </authorList>
    </citation>
    <scope>NUCLEOTIDE SEQUENCE [LARGE SCALE GENOMIC DNA]</scope>
    <source>
        <strain evidence="2 3">AF18-46</strain>
    </source>
</reference>
<dbReference type="RefSeq" id="WP_118764030.1">
    <property type="nucleotide sequence ID" value="NZ_CABJCF010000001.1"/>
</dbReference>
<proteinExistence type="predicted"/>
<sequence length="153" mass="17093">MKHIKKFILIFLSVGIITLAFLYTHQPNAVKPEQSKETEVDYDLSVLSGNVVYSQVYAMMTNPEEYVDKTFKISGVFALGKDKDGNTMYGCIIKDALGCCQQGIQFQWEGNHKYPDDYPDLGTTITVVGTFSYQKDGNIVSLLLKNAEMKVGS</sequence>
<dbReference type="AlphaFoldDB" id="A0A412PH57"/>
<name>A0A412PH57_9FIRM</name>
<evidence type="ECO:0000313" key="3">
    <source>
        <dbReference type="Proteomes" id="UP000284731"/>
    </source>
</evidence>